<evidence type="ECO:0000256" key="1">
    <source>
        <dbReference type="SAM" id="SignalP"/>
    </source>
</evidence>
<sequence length="180" mass="18855">MHFTMLISLFLVAPAISHLAPRDNSTGIVGSISAISGQLAAMNATLDRIRGPDDAQAAVDFQNQATQLRADLTAATDSVRGSAALDDDASASVAYAVVGITDVTYAVLGKVVAKHDVFDGLGGGGAITGLVREELQELQNSTLGFGEALTDKFVTQVRNVAPLLLSSLEFHFYETIQAYA</sequence>
<reference evidence="2 3" key="1">
    <citation type="journal article" date="2016" name="Genome Biol. Evol.">
        <title>Divergent and convergent evolution of fungal pathogenicity.</title>
        <authorList>
            <person name="Shang Y."/>
            <person name="Xiao G."/>
            <person name="Zheng P."/>
            <person name="Cen K."/>
            <person name="Zhan S."/>
            <person name="Wang C."/>
        </authorList>
    </citation>
    <scope>NUCLEOTIDE SEQUENCE [LARGE SCALE GENOMIC DNA]</scope>
    <source>
        <strain evidence="2 3">ARSEF 2679</strain>
    </source>
</reference>
<dbReference type="GeneID" id="30023352"/>
<keyword evidence="1" id="KW-0732">Signal</keyword>
<dbReference type="Pfam" id="PF12296">
    <property type="entry name" value="HsbA"/>
    <property type="match status" value="1"/>
</dbReference>
<accession>A0A167QP52</accession>
<dbReference type="PANTHER" id="PTHR38123">
    <property type="entry name" value="CELL WALL SERINE-THREONINE-RICH GALACTOMANNOPROTEIN MP1 (AFU_ORTHOLOGUE AFUA_4G03240)"/>
    <property type="match status" value="1"/>
</dbReference>
<dbReference type="RefSeq" id="XP_018702309.1">
    <property type="nucleotide sequence ID" value="XM_018850664.1"/>
</dbReference>
<dbReference type="OrthoDB" id="3485059at2759"/>
<comment type="caution">
    <text evidence="2">The sequence shown here is derived from an EMBL/GenBank/DDBJ whole genome shotgun (WGS) entry which is preliminary data.</text>
</comment>
<evidence type="ECO:0000313" key="3">
    <source>
        <dbReference type="Proteomes" id="UP000076744"/>
    </source>
</evidence>
<dbReference type="PANTHER" id="PTHR38123:SF1">
    <property type="entry name" value="HYDROPHOBIC SURFACE BINDING PROTEIN"/>
    <property type="match status" value="1"/>
</dbReference>
<dbReference type="AlphaFoldDB" id="A0A167QP52"/>
<dbReference type="Gene3D" id="1.20.1280.140">
    <property type="match status" value="1"/>
</dbReference>
<gene>
    <name evidence="2" type="ORF">ISF_07060</name>
</gene>
<name>A0A167QP52_CORFA</name>
<feature type="chain" id="PRO_5007891624" evidence="1">
    <location>
        <begin position="18"/>
        <end position="180"/>
    </location>
</feature>
<protein>
    <submittedName>
        <fullName evidence="2">Cell wall galactomannoprotein</fullName>
    </submittedName>
</protein>
<keyword evidence="3" id="KW-1185">Reference proteome</keyword>
<evidence type="ECO:0000313" key="2">
    <source>
        <dbReference type="EMBL" id="OAA57819.1"/>
    </source>
</evidence>
<proteinExistence type="predicted"/>
<dbReference type="Proteomes" id="UP000076744">
    <property type="component" value="Unassembled WGS sequence"/>
</dbReference>
<dbReference type="InterPro" id="IPR021054">
    <property type="entry name" value="Cell_wall_mannoprotein_1"/>
</dbReference>
<dbReference type="GO" id="GO:0005576">
    <property type="term" value="C:extracellular region"/>
    <property type="evidence" value="ECO:0007669"/>
    <property type="project" value="TreeGrafter"/>
</dbReference>
<organism evidence="2 3">
    <name type="scientific">Cordyceps fumosorosea (strain ARSEF 2679)</name>
    <name type="common">Isaria fumosorosea</name>
    <dbReference type="NCBI Taxonomy" id="1081104"/>
    <lineage>
        <taxon>Eukaryota</taxon>
        <taxon>Fungi</taxon>
        <taxon>Dikarya</taxon>
        <taxon>Ascomycota</taxon>
        <taxon>Pezizomycotina</taxon>
        <taxon>Sordariomycetes</taxon>
        <taxon>Hypocreomycetidae</taxon>
        <taxon>Hypocreales</taxon>
        <taxon>Cordycipitaceae</taxon>
        <taxon>Cordyceps</taxon>
    </lineage>
</organism>
<feature type="signal peptide" evidence="1">
    <location>
        <begin position="1"/>
        <end position="17"/>
    </location>
</feature>
<dbReference type="EMBL" id="AZHB01000019">
    <property type="protein sequence ID" value="OAA57819.1"/>
    <property type="molecule type" value="Genomic_DNA"/>
</dbReference>